<comment type="caution">
    <text evidence="1">The sequence shown here is derived from an EMBL/GenBank/DDBJ whole genome shotgun (WGS) entry which is preliminary data.</text>
</comment>
<organism evidence="1 2">
    <name type="scientific">Vibrio maritimus</name>
    <dbReference type="NCBI Taxonomy" id="990268"/>
    <lineage>
        <taxon>Bacteria</taxon>
        <taxon>Pseudomonadati</taxon>
        <taxon>Pseudomonadota</taxon>
        <taxon>Gammaproteobacteria</taxon>
        <taxon>Vibrionales</taxon>
        <taxon>Vibrionaceae</taxon>
        <taxon>Vibrio</taxon>
    </lineage>
</organism>
<accession>A0A090RW50</accession>
<reference evidence="1 2" key="2">
    <citation type="submission" date="2014-09" db="EMBL/GenBank/DDBJ databases">
        <authorList>
            <consortium name="NBRP consortium"/>
            <person name="Sawabe T."/>
            <person name="Meirelles P."/>
            <person name="Nakanishi M."/>
            <person name="Sayaka M."/>
            <person name="Hattori M."/>
            <person name="Ohkuma M."/>
        </authorList>
    </citation>
    <scope>NUCLEOTIDE SEQUENCE [LARGE SCALE GENOMIC DNA]</scope>
    <source>
        <strain evidence="2">JCM19235</strain>
    </source>
</reference>
<gene>
    <name evidence="1" type="ORF">JCM19235_2231</name>
</gene>
<proteinExistence type="predicted"/>
<dbReference type="AlphaFoldDB" id="A0A090RW50"/>
<dbReference type="Proteomes" id="UP000029228">
    <property type="component" value="Unassembled WGS sequence"/>
</dbReference>
<evidence type="ECO:0000313" key="2">
    <source>
        <dbReference type="Proteomes" id="UP000029228"/>
    </source>
</evidence>
<dbReference type="EMBL" id="BBMR01000003">
    <property type="protein sequence ID" value="GAL18808.1"/>
    <property type="molecule type" value="Genomic_DNA"/>
</dbReference>
<dbReference type="STRING" id="990268.JCM19235_2231"/>
<protein>
    <submittedName>
        <fullName evidence="1">Uncharacterized protein</fullName>
    </submittedName>
</protein>
<evidence type="ECO:0000313" key="1">
    <source>
        <dbReference type="EMBL" id="GAL18808.1"/>
    </source>
</evidence>
<name>A0A090RW50_9VIBR</name>
<keyword evidence="2" id="KW-1185">Reference proteome</keyword>
<dbReference type="RefSeq" id="WP_042472393.1">
    <property type="nucleotide sequence ID" value="NZ_CP090438.1"/>
</dbReference>
<sequence length="78" mass="9325">MKQSPIKEFFLKQAQEWKEQGFTCRMMALEMQKHGLYVGWYMSDIQSRLNGYTVRYCTEVGKVRSSPYGWSKVYKLIE</sequence>
<reference evidence="1 2" key="1">
    <citation type="submission" date="2014-09" db="EMBL/GenBank/DDBJ databases">
        <title>Vibrio maritimus JCM 19235. (C45) whole genome shotgun sequence.</title>
        <authorList>
            <person name="Sawabe T."/>
            <person name="Meirelles P."/>
            <person name="Nakanishi M."/>
            <person name="Sayaka M."/>
            <person name="Hattori M."/>
            <person name="Ohkuma M."/>
        </authorList>
    </citation>
    <scope>NUCLEOTIDE SEQUENCE [LARGE SCALE GENOMIC DNA]</scope>
    <source>
        <strain evidence="2">JCM19235</strain>
    </source>
</reference>